<comment type="caution">
    <text evidence="2">The sequence shown here is derived from an EMBL/GenBank/DDBJ whole genome shotgun (WGS) entry which is preliminary data.</text>
</comment>
<organism evidence="2 4">
    <name type="scientific">Modestobacter muralis</name>
    <dbReference type="NCBI Taxonomy" id="1608614"/>
    <lineage>
        <taxon>Bacteria</taxon>
        <taxon>Bacillati</taxon>
        <taxon>Actinomycetota</taxon>
        <taxon>Actinomycetes</taxon>
        <taxon>Geodermatophilales</taxon>
        <taxon>Geodermatophilaceae</taxon>
        <taxon>Modestobacter</taxon>
    </lineage>
</organism>
<evidence type="ECO:0000313" key="4">
    <source>
        <dbReference type="Proteomes" id="UP000468828"/>
    </source>
</evidence>
<evidence type="ECO:0000313" key="2">
    <source>
        <dbReference type="EMBL" id="NEK93005.1"/>
    </source>
</evidence>
<dbReference type="Proteomes" id="UP000471152">
    <property type="component" value="Unassembled WGS sequence"/>
</dbReference>
<dbReference type="RefSeq" id="WP_163609468.1">
    <property type="nucleotide sequence ID" value="NZ_JAAGWB010000007.1"/>
</dbReference>
<proteinExistence type="predicted"/>
<dbReference type="AlphaFoldDB" id="A0A6P0EQ38"/>
<gene>
    <name evidence="3" type="ORF">G3R41_02290</name>
    <name evidence="2" type="ORF">GCU67_02290</name>
</gene>
<reference evidence="3 5" key="2">
    <citation type="submission" date="2020-02" db="EMBL/GenBank/DDBJ databases">
        <title>The WGS of Modestobacter muralis DSM 100205.</title>
        <authorList>
            <person name="Jiang Z."/>
        </authorList>
    </citation>
    <scope>NUCLEOTIDE SEQUENCE [LARGE SCALE GENOMIC DNA]</scope>
    <source>
        <strain evidence="3 5">DSM 100205</strain>
    </source>
</reference>
<evidence type="ECO:0000313" key="3">
    <source>
        <dbReference type="EMBL" id="NEN49772.1"/>
    </source>
</evidence>
<sequence>MDGVTQLYEAINARDVDGLAGLLSLDVDWPEPMGGGRLRGRDAVRDHWRDQWAVLDVAMRPRRVRALPDGRVEVLVGQVVRDADGDLLGGATVLHTHTLTGDLIARMDVGDPLGAL</sequence>
<protein>
    <submittedName>
        <fullName evidence="2">Nuclear transport factor 2 family protein</fullName>
    </submittedName>
</protein>
<dbReference type="EMBL" id="JAAGWB010000007">
    <property type="protein sequence ID" value="NEN49772.1"/>
    <property type="molecule type" value="Genomic_DNA"/>
</dbReference>
<dbReference type="InterPro" id="IPR037401">
    <property type="entry name" value="SnoaL-like"/>
</dbReference>
<dbReference type="SUPFAM" id="SSF54427">
    <property type="entry name" value="NTF2-like"/>
    <property type="match status" value="1"/>
</dbReference>
<evidence type="ECO:0000259" key="1">
    <source>
        <dbReference type="Pfam" id="PF12680"/>
    </source>
</evidence>
<feature type="domain" description="SnoaL-like" evidence="1">
    <location>
        <begin position="4"/>
        <end position="106"/>
    </location>
</feature>
<dbReference type="EMBL" id="JAAGWH010000007">
    <property type="protein sequence ID" value="NEK93005.1"/>
    <property type="molecule type" value="Genomic_DNA"/>
</dbReference>
<keyword evidence="4" id="KW-1185">Reference proteome</keyword>
<accession>A0A6P0EQ38</accession>
<dbReference type="Pfam" id="PF12680">
    <property type="entry name" value="SnoaL_2"/>
    <property type="match status" value="1"/>
</dbReference>
<evidence type="ECO:0000313" key="5">
    <source>
        <dbReference type="Proteomes" id="UP000471152"/>
    </source>
</evidence>
<dbReference type="Gene3D" id="3.10.450.50">
    <property type="match status" value="1"/>
</dbReference>
<dbReference type="InterPro" id="IPR032710">
    <property type="entry name" value="NTF2-like_dom_sf"/>
</dbReference>
<reference evidence="2 4" key="1">
    <citation type="submission" date="2020-01" db="EMBL/GenBank/DDBJ databases">
        <title>the WGS Modestobacter muralis CPCC 204518.</title>
        <authorList>
            <person name="Jiang Z."/>
        </authorList>
    </citation>
    <scope>NUCLEOTIDE SEQUENCE [LARGE SCALE GENOMIC DNA]</scope>
    <source>
        <strain evidence="2 4">DSM 100205</strain>
    </source>
</reference>
<dbReference type="Proteomes" id="UP000468828">
    <property type="component" value="Unassembled WGS sequence"/>
</dbReference>
<name>A0A6P0EQ38_9ACTN</name>